<comment type="caution">
    <text evidence="1">The sequence shown here is derived from an EMBL/GenBank/DDBJ whole genome shotgun (WGS) entry which is preliminary data.</text>
</comment>
<dbReference type="RefSeq" id="WP_347365989.1">
    <property type="nucleotide sequence ID" value="NZ_JBGOOF010000020.1"/>
</dbReference>
<dbReference type="Proteomes" id="UP001569151">
    <property type="component" value="Unassembled WGS sequence"/>
</dbReference>
<keyword evidence="2" id="KW-1185">Reference proteome</keyword>
<evidence type="ECO:0008006" key="3">
    <source>
        <dbReference type="Google" id="ProtNLM"/>
    </source>
</evidence>
<protein>
    <recommendedName>
        <fullName evidence="3">Integrase</fullName>
    </recommendedName>
</protein>
<dbReference type="EMBL" id="JBGOOS010000019">
    <property type="protein sequence ID" value="MEZ8209851.1"/>
    <property type="molecule type" value="Genomic_DNA"/>
</dbReference>
<accession>A0ABV4MJV3</accession>
<name>A0ABV4MJV3_9VIBR</name>
<organism evidence="1 2">
    <name type="scientific">Vibrio bivalvicida</name>
    <dbReference type="NCBI Taxonomy" id="1276888"/>
    <lineage>
        <taxon>Bacteria</taxon>
        <taxon>Pseudomonadati</taxon>
        <taxon>Pseudomonadota</taxon>
        <taxon>Gammaproteobacteria</taxon>
        <taxon>Vibrionales</taxon>
        <taxon>Vibrionaceae</taxon>
        <taxon>Vibrio</taxon>
        <taxon>Vibrio oreintalis group</taxon>
    </lineage>
</organism>
<evidence type="ECO:0000313" key="1">
    <source>
        <dbReference type="EMBL" id="MEZ8209851.1"/>
    </source>
</evidence>
<reference evidence="1 2" key="1">
    <citation type="submission" date="2024-06" db="EMBL/GenBank/DDBJ databases">
        <authorList>
            <person name="Steensen K."/>
            <person name="Seneca J."/>
            <person name="Bartlau N."/>
            <person name="Yu A.X."/>
            <person name="Polz M.F."/>
        </authorList>
    </citation>
    <scope>NUCLEOTIDE SEQUENCE [LARGE SCALE GENOMIC DNA]</scope>
    <source>
        <strain evidence="1 2">1F146</strain>
    </source>
</reference>
<gene>
    <name evidence="1" type="ORF">ACED39_13780</name>
</gene>
<sequence length="43" mass="4813">MKSTKPITKARNAKIESMKAIKAAYLKAMAEGSVKTYRITLIR</sequence>
<proteinExistence type="predicted"/>
<evidence type="ECO:0000313" key="2">
    <source>
        <dbReference type="Proteomes" id="UP001569151"/>
    </source>
</evidence>